<dbReference type="InterPro" id="IPR009057">
    <property type="entry name" value="Homeodomain-like_sf"/>
</dbReference>
<dbReference type="PANTHER" id="PTHR43479:SF11">
    <property type="entry name" value="ACREF_ENVCD OPERON REPRESSOR-RELATED"/>
    <property type="match status" value="1"/>
</dbReference>
<keyword evidence="6" id="KW-1185">Reference proteome</keyword>
<dbReference type="AlphaFoldDB" id="A0A366ED29"/>
<evidence type="ECO:0000256" key="1">
    <source>
        <dbReference type="ARBA" id="ARBA00022491"/>
    </source>
</evidence>
<feature type="domain" description="HTH tetR-type" evidence="4">
    <location>
        <begin position="4"/>
        <end position="64"/>
    </location>
</feature>
<dbReference type="Gene3D" id="1.10.357.10">
    <property type="entry name" value="Tetracycline Repressor, domain 2"/>
    <property type="match status" value="1"/>
</dbReference>
<dbReference type="STRING" id="200904.GCA_900168775_00014"/>
<dbReference type="Pfam" id="PF00440">
    <property type="entry name" value="TetR_N"/>
    <property type="match status" value="1"/>
</dbReference>
<dbReference type="InterPro" id="IPR050624">
    <property type="entry name" value="HTH-type_Tx_Regulator"/>
</dbReference>
<sequence length="185" mass="22049">MKSSQTKRNLIQATIDLIMDYGLEKLTINKVIKQAQSSKGSFYYYFSNIDDLMKETFLYTLNHSLVEFSYCKEQSFEENINQFGHYLIKTSKKKSSAHAIMFLWISKCFQDENYKKQFQAMRKQIIEENTVSRELQKMFQVDIEWLYMCDIIIIGFLVHCVLHEDEDELLSIWKQFVTVIMSHKS</sequence>
<evidence type="ECO:0000313" key="6">
    <source>
        <dbReference type="Proteomes" id="UP000252254"/>
    </source>
</evidence>
<dbReference type="PANTHER" id="PTHR43479">
    <property type="entry name" value="ACREF/ENVCD OPERON REPRESSOR-RELATED"/>
    <property type="match status" value="1"/>
</dbReference>
<dbReference type="PROSITE" id="PS50977">
    <property type="entry name" value="HTH_TETR_2"/>
    <property type="match status" value="1"/>
</dbReference>
<organism evidence="5 6">
    <name type="scientific">Paraliobacillus ryukyuensis</name>
    <dbReference type="NCBI Taxonomy" id="200904"/>
    <lineage>
        <taxon>Bacteria</taxon>
        <taxon>Bacillati</taxon>
        <taxon>Bacillota</taxon>
        <taxon>Bacilli</taxon>
        <taxon>Bacillales</taxon>
        <taxon>Bacillaceae</taxon>
        <taxon>Paraliobacillus</taxon>
    </lineage>
</organism>
<evidence type="ECO:0000313" key="5">
    <source>
        <dbReference type="EMBL" id="RBO99965.1"/>
    </source>
</evidence>
<evidence type="ECO:0000256" key="3">
    <source>
        <dbReference type="PROSITE-ProRule" id="PRU00335"/>
    </source>
</evidence>
<evidence type="ECO:0000256" key="2">
    <source>
        <dbReference type="ARBA" id="ARBA00023125"/>
    </source>
</evidence>
<name>A0A366ED29_9BACI</name>
<evidence type="ECO:0000259" key="4">
    <source>
        <dbReference type="PROSITE" id="PS50977"/>
    </source>
</evidence>
<dbReference type="EMBL" id="QNRI01000003">
    <property type="protein sequence ID" value="RBO99965.1"/>
    <property type="molecule type" value="Genomic_DNA"/>
</dbReference>
<dbReference type="GO" id="GO:0003677">
    <property type="term" value="F:DNA binding"/>
    <property type="evidence" value="ECO:0007669"/>
    <property type="project" value="UniProtKB-UniRule"/>
</dbReference>
<reference evidence="5 6" key="1">
    <citation type="submission" date="2018-06" db="EMBL/GenBank/DDBJ databases">
        <title>Genomic Encyclopedia of Type Strains, Phase IV (KMG-IV): sequencing the most valuable type-strain genomes for metagenomic binning, comparative biology and taxonomic classification.</title>
        <authorList>
            <person name="Goeker M."/>
        </authorList>
    </citation>
    <scope>NUCLEOTIDE SEQUENCE [LARGE SCALE GENOMIC DNA]</scope>
    <source>
        <strain evidence="5 6">DSM 15140</strain>
    </source>
</reference>
<dbReference type="SUPFAM" id="SSF46689">
    <property type="entry name" value="Homeodomain-like"/>
    <property type="match status" value="1"/>
</dbReference>
<dbReference type="OrthoDB" id="9814200at2"/>
<protein>
    <submittedName>
        <fullName evidence="5">TetR family transcriptional regulator</fullName>
    </submittedName>
</protein>
<keyword evidence="1" id="KW-0678">Repressor</keyword>
<gene>
    <name evidence="5" type="ORF">DES48_103296</name>
</gene>
<dbReference type="RefSeq" id="WP_113868166.1">
    <property type="nucleotide sequence ID" value="NZ_BAABQN010000004.1"/>
</dbReference>
<dbReference type="Proteomes" id="UP000252254">
    <property type="component" value="Unassembled WGS sequence"/>
</dbReference>
<comment type="caution">
    <text evidence="5">The sequence shown here is derived from an EMBL/GenBank/DDBJ whole genome shotgun (WGS) entry which is preliminary data.</text>
</comment>
<proteinExistence type="predicted"/>
<keyword evidence="2 3" id="KW-0238">DNA-binding</keyword>
<accession>A0A366ED29</accession>
<feature type="DNA-binding region" description="H-T-H motif" evidence="3">
    <location>
        <begin position="27"/>
        <end position="46"/>
    </location>
</feature>
<dbReference type="InterPro" id="IPR001647">
    <property type="entry name" value="HTH_TetR"/>
</dbReference>